<sequence length="196" mass="20308">MARREEPPQLRDVRGRLLAAAAELIPEAGWQAVSTRSVAQRAGVTPGLVHYHFGSVRRLLAEAALGVAGRSLDEVAAMLPEAPDARTLVARLVGAIDVYTGSDPASRLLLEASLAADRDPELRAGLGELMNRFRDALAGRLGELGVPGAGATAAVLVAALDGIVLHRALGPAPDPHAVAAVLGRLATGREGAECER</sequence>
<dbReference type="Pfam" id="PF17940">
    <property type="entry name" value="TetR_C_31"/>
    <property type="match status" value="1"/>
</dbReference>
<proteinExistence type="predicted"/>
<dbReference type="PANTHER" id="PTHR30055:SF234">
    <property type="entry name" value="HTH-TYPE TRANSCRIPTIONAL REGULATOR BETI"/>
    <property type="match status" value="1"/>
</dbReference>
<dbReference type="PRINTS" id="PR00455">
    <property type="entry name" value="HTHTETR"/>
</dbReference>
<accession>A0A2T0LZB8</accession>
<organism evidence="6 7">
    <name type="scientific">Prauserella shujinwangii</name>
    <dbReference type="NCBI Taxonomy" id="1453103"/>
    <lineage>
        <taxon>Bacteria</taxon>
        <taxon>Bacillati</taxon>
        <taxon>Actinomycetota</taxon>
        <taxon>Actinomycetes</taxon>
        <taxon>Pseudonocardiales</taxon>
        <taxon>Pseudonocardiaceae</taxon>
        <taxon>Prauserella</taxon>
    </lineage>
</organism>
<dbReference type="InterPro" id="IPR041583">
    <property type="entry name" value="TetR_C_31"/>
</dbReference>
<dbReference type="RefSeq" id="WP_106178111.1">
    <property type="nucleotide sequence ID" value="NZ_PVNH01000003.1"/>
</dbReference>
<protein>
    <submittedName>
        <fullName evidence="6">TetR family transcriptional regulator</fullName>
    </submittedName>
</protein>
<evidence type="ECO:0000313" key="7">
    <source>
        <dbReference type="Proteomes" id="UP000238362"/>
    </source>
</evidence>
<keyword evidence="2 4" id="KW-0238">DNA-binding</keyword>
<dbReference type="PANTHER" id="PTHR30055">
    <property type="entry name" value="HTH-TYPE TRANSCRIPTIONAL REGULATOR RUTR"/>
    <property type="match status" value="1"/>
</dbReference>
<dbReference type="OrthoDB" id="5242433at2"/>
<gene>
    <name evidence="6" type="ORF">B0I33_103498</name>
</gene>
<feature type="domain" description="HTH tetR-type" evidence="5">
    <location>
        <begin position="11"/>
        <end position="71"/>
    </location>
</feature>
<dbReference type="InterPro" id="IPR009057">
    <property type="entry name" value="Homeodomain-like_sf"/>
</dbReference>
<keyword evidence="3" id="KW-0804">Transcription</keyword>
<dbReference type="GO" id="GO:0003700">
    <property type="term" value="F:DNA-binding transcription factor activity"/>
    <property type="evidence" value="ECO:0007669"/>
    <property type="project" value="TreeGrafter"/>
</dbReference>
<comment type="caution">
    <text evidence="6">The sequence shown here is derived from an EMBL/GenBank/DDBJ whole genome shotgun (WGS) entry which is preliminary data.</text>
</comment>
<dbReference type="InterPro" id="IPR050109">
    <property type="entry name" value="HTH-type_TetR-like_transc_reg"/>
</dbReference>
<dbReference type="GO" id="GO:0000976">
    <property type="term" value="F:transcription cis-regulatory region binding"/>
    <property type="evidence" value="ECO:0007669"/>
    <property type="project" value="TreeGrafter"/>
</dbReference>
<name>A0A2T0LZB8_9PSEU</name>
<keyword evidence="7" id="KW-1185">Reference proteome</keyword>
<dbReference type="InterPro" id="IPR036271">
    <property type="entry name" value="Tet_transcr_reg_TetR-rel_C_sf"/>
</dbReference>
<dbReference type="InterPro" id="IPR001647">
    <property type="entry name" value="HTH_TetR"/>
</dbReference>
<feature type="DNA-binding region" description="H-T-H motif" evidence="4">
    <location>
        <begin position="34"/>
        <end position="53"/>
    </location>
</feature>
<dbReference type="SUPFAM" id="SSF48498">
    <property type="entry name" value="Tetracyclin repressor-like, C-terminal domain"/>
    <property type="match status" value="1"/>
</dbReference>
<dbReference type="Proteomes" id="UP000238362">
    <property type="component" value="Unassembled WGS sequence"/>
</dbReference>
<dbReference type="EMBL" id="PVNH01000003">
    <property type="protein sequence ID" value="PRX49461.1"/>
    <property type="molecule type" value="Genomic_DNA"/>
</dbReference>
<evidence type="ECO:0000256" key="3">
    <source>
        <dbReference type="ARBA" id="ARBA00023163"/>
    </source>
</evidence>
<evidence type="ECO:0000259" key="5">
    <source>
        <dbReference type="PROSITE" id="PS50977"/>
    </source>
</evidence>
<dbReference type="Pfam" id="PF00440">
    <property type="entry name" value="TetR_N"/>
    <property type="match status" value="1"/>
</dbReference>
<dbReference type="Gene3D" id="1.10.357.10">
    <property type="entry name" value="Tetracycline Repressor, domain 2"/>
    <property type="match status" value="1"/>
</dbReference>
<evidence type="ECO:0000256" key="1">
    <source>
        <dbReference type="ARBA" id="ARBA00023015"/>
    </source>
</evidence>
<reference evidence="6 7" key="1">
    <citation type="submission" date="2018-03" db="EMBL/GenBank/DDBJ databases">
        <title>Genomic Encyclopedia of Type Strains, Phase III (KMG-III): the genomes of soil and plant-associated and newly described type strains.</title>
        <authorList>
            <person name="Whitman W."/>
        </authorList>
    </citation>
    <scope>NUCLEOTIDE SEQUENCE [LARGE SCALE GENOMIC DNA]</scope>
    <source>
        <strain evidence="6 7">CGMCC 4.7125</strain>
    </source>
</reference>
<dbReference type="SUPFAM" id="SSF46689">
    <property type="entry name" value="Homeodomain-like"/>
    <property type="match status" value="1"/>
</dbReference>
<evidence type="ECO:0000313" key="6">
    <source>
        <dbReference type="EMBL" id="PRX49461.1"/>
    </source>
</evidence>
<dbReference type="PROSITE" id="PS50977">
    <property type="entry name" value="HTH_TETR_2"/>
    <property type="match status" value="1"/>
</dbReference>
<evidence type="ECO:0000256" key="4">
    <source>
        <dbReference type="PROSITE-ProRule" id="PRU00335"/>
    </source>
</evidence>
<keyword evidence="1" id="KW-0805">Transcription regulation</keyword>
<evidence type="ECO:0000256" key="2">
    <source>
        <dbReference type="ARBA" id="ARBA00023125"/>
    </source>
</evidence>
<dbReference type="AlphaFoldDB" id="A0A2T0LZB8"/>